<evidence type="ECO:0000256" key="2">
    <source>
        <dbReference type="ARBA" id="ARBA00022448"/>
    </source>
</evidence>
<keyword evidence="2" id="KW-0813">Transport</keyword>
<comment type="subcellular location">
    <subcellularLocation>
        <location evidence="1">Membrane</location>
        <topology evidence="1">Multi-pass membrane protein</topology>
    </subcellularLocation>
</comment>
<dbReference type="Gene3D" id="3.40.50.300">
    <property type="entry name" value="P-loop containing nucleotide triphosphate hydrolases"/>
    <property type="match status" value="1"/>
</dbReference>
<evidence type="ECO:0000256" key="8">
    <source>
        <dbReference type="SAM" id="Phobius"/>
    </source>
</evidence>
<dbReference type="EMBL" id="JRYR02000001">
    <property type="protein sequence ID" value="OHX65006.1"/>
    <property type="molecule type" value="Genomic_DNA"/>
</dbReference>
<dbReference type="PANTHER" id="PTHR48041:SF139">
    <property type="entry name" value="PROTEIN SCARLET"/>
    <property type="match status" value="1"/>
</dbReference>
<comment type="caution">
    <text evidence="10">The sequence shown here is derived from an EMBL/GenBank/DDBJ whole genome shotgun (WGS) entry which is preliminary data.</text>
</comment>
<dbReference type="InterPro" id="IPR007791">
    <property type="entry name" value="DjlA_N"/>
</dbReference>
<dbReference type="InterPro" id="IPR029024">
    <property type="entry name" value="TerB-like"/>
</dbReference>
<name>A0A1S1YVF7_FLAPC</name>
<evidence type="ECO:0000256" key="3">
    <source>
        <dbReference type="ARBA" id="ARBA00022692"/>
    </source>
</evidence>
<keyword evidence="3 8" id="KW-0812">Transmembrane</keyword>
<evidence type="ECO:0000256" key="1">
    <source>
        <dbReference type="ARBA" id="ARBA00004141"/>
    </source>
</evidence>
<reference evidence="10 11" key="1">
    <citation type="journal article" date="2012" name="Int. J. Syst. Evol. Microbiol.">
        <title>Flammeovirga pacifica sp. nov., isolated from deep-sea sediment.</title>
        <authorList>
            <person name="Xu H."/>
            <person name="Fu Y."/>
            <person name="Yang N."/>
            <person name="Ding Z."/>
            <person name="Lai Q."/>
            <person name="Zeng R."/>
        </authorList>
    </citation>
    <scope>NUCLEOTIDE SEQUENCE [LARGE SCALE GENOMIC DNA]</scope>
    <source>
        <strain evidence="11">DSM 24597 / LMG 26175 / WPAGA1</strain>
    </source>
</reference>
<feature type="transmembrane region" description="Helical" evidence="8">
    <location>
        <begin position="684"/>
        <end position="703"/>
    </location>
</feature>
<dbReference type="OrthoDB" id="9804819at2"/>
<keyword evidence="7 8" id="KW-0472">Membrane</keyword>
<keyword evidence="5" id="KW-0067">ATP-binding</keyword>
<evidence type="ECO:0000256" key="5">
    <source>
        <dbReference type="ARBA" id="ARBA00022840"/>
    </source>
</evidence>
<dbReference type="PROSITE" id="PS00211">
    <property type="entry name" value="ABC_TRANSPORTER_1"/>
    <property type="match status" value="1"/>
</dbReference>
<feature type="transmembrane region" description="Helical" evidence="8">
    <location>
        <begin position="611"/>
        <end position="632"/>
    </location>
</feature>
<dbReference type="Proteomes" id="UP000179797">
    <property type="component" value="Unassembled WGS sequence"/>
</dbReference>
<accession>A0A1S1YVF7</accession>
<dbReference type="SMART" id="SM00382">
    <property type="entry name" value="AAA"/>
    <property type="match status" value="1"/>
</dbReference>
<dbReference type="GO" id="GO:0140359">
    <property type="term" value="F:ABC-type transporter activity"/>
    <property type="evidence" value="ECO:0007669"/>
    <property type="project" value="InterPro"/>
</dbReference>
<dbReference type="InterPro" id="IPR027417">
    <property type="entry name" value="P-loop_NTPase"/>
</dbReference>
<gene>
    <name evidence="10" type="ORF">NH26_00890</name>
</gene>
<dbReference type="CDD" id="cd07177">
    <property type="entry name" value="terB_like"/>
    <property type="match status" value="1"/>
</dbReference>
<dbReference type="Gene3D" id="1.10.3680.10">
    <property type="entry name" value="TerB-like"/>
    <property type="match status" value="1"/>
</dbReference>
<dbReference type="GO" id="GO:0005524">
    <property type="term" value="F:ATP binding"/>
    <property type="evidence" value="ECO:0007669"/>
    <property type="project" value="UniProtKB-KW"/>
</dbReference>
<dbReference type="RefSeq" id="WP_044224365.1">
    <property type="nucleotide sequence ID" value="NZ_JRYR02000001.1"/>
</dbReference>
<dbReference type="PROSITE" id="PS50893">
    <property type="entry name" value="ABC_TRANSPORTER_2"/>
    <property type="match status" value="1"/>
</dbReference>
<dbReference type="Pfam" id="PF01061">
    <property type="entry name" value="ABC2_membrane"/>
    <property type="match status" value="1"/>
</dbReference>
<dbReference type="GO" id="GO:0016887">
    <property type="term" value="F:ATP hydrolysis activity"/>
    <property type="evidence" value="ECO:0007669"/>
    <property type="project" value="InterPro"/>
</dbReference>
<feature type="transmembrane region" description="Helical" evidence="8">
    <location>
        <begin position="715"/>
        <end position="736"/>
    </location>
</feature>
<dbReference type="SUPFAM" id="SSF52540">
    <property type="entry name" value="P-loop containing nucleoside triphosphate hydrolases"/>
    <property type="match status" value="1"/>
</dbReference>
<keyword evidence="6 8" id="KW-1133">Transmembrane helix</keyword>
<sequence>MNEKVLKSLTKLFAIMANADGSIDEAIEILEEYLKYTLHESNINKYIEIFELQARKNASVNDIREIASYAAAELTLRQRIVIIIELLELAYSNDVFSEEEQKIMKVICEAYNIEFERLNRMQTFLTTNDITELSQIHNCLTISNDEKGYGGKRHLTNQNVKTPLSVLYMPLARMYFVKTTSEDTIYILNGEKMIMNRCYPLDVGGVIRIGGKAGSNLYHSEVSSVFVGIQNVDPISFEANNLDYFFGKKQGLHNINIAEEGGNMVALMGASGSGKSTLLNVLNGTYKPKNGEVLINGINIHKEPEKIKGVIGYVPQDDLLVEELTVYENLYFAAKLSFAKSTPEEVEKTIMRTIENLGLYSVKDLRVGNPLEKTISGGQRKRLNIGLELLREPSVMFVDEPTSGLSSQDSENVIDLLRQLTYSGKLIFVVIHQPSSDIYKMFDKLVVLDVGGYPVYYGNPITAVSYFKGEANYADTQSECLKCGNVDSEQVFEILESKVLDEYGRRTRKRKWQPEYWWNKFKDSIKVPSIDRIKTAPKNVLEIPSKLNQFKIFVLRDVNTKLNNKQYMMVNMVQAPFLALMLSLIVYFYHFDELIIRADYVFRENMNMPSYIFMSVIVALFLGLMISAEELIKDRKIRKREVFLSLSNQSYLYSKVAILSGMSAIQVLVFVLIGNTIMGIKGLYIEYFLMLFSTACVANMIGLNVSSAFKNVVTVYILIPILLIPQLLLGGVVVQYDNINPIFKNKQGKVPLVGELMASRWAFEGLMVEQFADNEFEKHFFEIDMEIYRSDFMRTYYFPTLLSKLDEMKVILHNKNADLTDEERSKAIYLFDENFLLLKNELHNKVDWDELDQTPNISLDNISAENFNLEMSDQIYTTITDARKHFNMSYIYWKKKREDKVSELLDKYGKEKYLKYKDNYTNTRITEFVTNSMAEKRIVEYGHHLIQRVYPVFNLPHESNSTFDFRTHFFAPKKLFLGQYFSTFWFNILVLWLMFTFLFVALYFKWLAKFVYWLEMKFANKDTIRA</sequence>
<feature type="transmembrane region" description="Helical" evidence="8">
    <location>
        <begin position="652"/>
        <end position="678"/>
    </location>
</feature>
<dbReference type="InterPro" id="IPR017871">
    <property type="entry name" value="ABC_transporter-like_CS"/>
</dbReference>
<evidence type="ECO:0000256" key="7">
    <source>
        <dbReference type="ARBA" id="ARBA00023136"/>
    </source>
</evidence>
<dbReference type="InterPro" id="IPR003439">
    <property type="entry name" value="ABC_transporter-like_ATP-bd"/>
</dbReference>
<protein>
    <recommendedName>
        <fullName evidence="9">ABC transporter domain-containing protein</fullName>
    </recommendedName>
</protein>
<evidence type="ECO:0000256" key="6">
    <source>
        <dbReference type="ARBA" id="ARBA00022989"/>
    </source>
</evidence>
<keyword evidence="4" id="KW-0547">Nucleotide-binding</keyword>
<dbReference type="GO" id="GO:0016020">
    <property type="term" value="C:membrane"/>
    <property type="evidence" value="ECO:0007669"/>
    <property type="project" value="UniProtKB-SubCell"/>
</dbReference>
<dbReference type="STRING" id="915059.NH26_00890"/>
<feature type="transmembrane region" description="Helical" evidence="8">
    <location>
        <begin position="984"/>
        <end position="1004"/>
    </location>
</feature>
<dbReference type="Pfam" id="PF00005">
    <property type="entry name" value="ABC_tran"/>
    <property type="match status" value="1"/>
</dbReference>
<evidence type="ECO:0000259" key="9">
    <source>
        <dbReference type="PROSITE" id="PS50893"/>
    </source>
</evidence>
<evidence type="ECO:0000256" key="4">
    <source>
        <dbReference type="ARBA" id="ARBA00022741"/>
    </source>
</evidence>
<feature type="domain" description="ABC transporter" evidence="9">
    <location>
        <begin position="237"/>
        <end position="476"/>
    </location>
</feature>
<dbReference type="AlphaFoldDB" id="A0A1S1YVF7"/>
<dbReference type="SUPFAM" id="SSF158682">
    <property type="entry name" value="TerB-like"/>
    <property type="match status" value="1"/>
</dbReference>
<evidence type="ECO:0000313" key="10">
    <source>
        <dbReference type="EMBL" id="OHX65006.1"/>
    </source>
</evidence>
<dbReference type="PANTHER" id="PTHR48041">
    <property type="entry name" value="ABC TRANSPORTER G FAMILY MEMBER 28"/>
    <property type="match status" value="1"/>
</dbReference>
<keyword evidence="11" id="KW-1185">Reference proteome</keyword>
<feature type="transmembrane region" description="Helical" evidence="8">
    <location>
        <begin position="569"/>
        <end position="591"/>
    </location>
</feature>
<dbReference type="CDD" id="cd03213">
    <property type="entry name" value="ABCG_EPDR"/>
    <property type="match status" value="1"/>
</dbReference>
<organism evidence="10 11">
    <name type="scientific">Flammeovirga pacifica</name>
    <dbReference type="NCBI Taxonomy" id="915059"/>
    <lineage>
        <taxon>Bacteria</taxon>
        <taxon>Pseudomonadati</taxon>
        <taxon>Bacteroidota</taxon>
        <taxon>Cytophagia</taxon>
        <taxon>Cytophagales</taxon>
        <taxon>Flammeovirgaceae</taxon>
        <taxon>Flammeovirga</taxon>
    </lineage>
</organism>
<proteinExistence type="predicted"/>
<dbReference type="Pfam" id="PF05099">
    <property type="entry name" value="TerB"/>
    <property type="match status" value="1"/>
</dbReference>
<dbReference type="InterPro" id="IPR013525">
    <property type="entry name" value="ABC2_TM"/>
</dbReference>
<evidence type="ECO:0000313" key="11">
    <source>
        <dbReference type="Proteomes" id="UP000179797"/>
    </source>
</evidence>
<dbReference type="InterPro" id="IPR050352">
    <property type="entry name" value="ABCG_transporters"/>
</dbReference>
<dbReference type="InterPro" id="IPR003593">
    <property type="entry name" value="AAA+_ATPase"/>
</dbReference>